<dbReference type="PANTHER" id="PTHR34039">
    <property type="entry name" value="UPF0102 PROTEIN YRAN"/>
    <property type="match status" value="1"/>
</dbReference>
<evidence type="ECO:0000313" key="1">
    <source>
        <dbReference type="EMBL" id="MPN63237.1"/>
    </source>
</evidence>
<dbReference type="HAMAP" id="MF_00048">
    <property type="entry name" value="UPF0102"/>
    <property type="match status" value="1"/>
</dbReference>
<dbReference type="Pfam" id="PF02021">
    <property type="entry name" value="UPF0102"/>
    <property type="match status" value="1"/>
</dbReference>
<sequence>MNGEENRLLGRWGEALAADYLRKRGFHIQAAGWRCRFGEIDLIASDGVYLCFVEVKLRKNDCFAPARAFVNEAKQRRLRLSAELYLCENPDGLQPRFDVVEIYAPMGTKTHAPVINYLENAF</sequence>
<proteinExistence type="inferred from homology"/>
<dbReference type="InterPro" id="IPR011335">
    <property type="entry name" value="Restrct_endonuc-II-like"/>
</dbReference>
<name>A0A645JIR4_9ZZZZ</name>
<dbReference type="PANTHER" id="PTHR34039:SF1">
    <property type="entry name" value="UPF0102 PROTEIN YRAN"/>
    <property type="match status" value="1"/>
</dbReference>
<dbReference type="AlphaFoldDB" id="A0A645JIR4"/>
<gene>
    <name evidence="1" type="ORF">SDC9_210994</name>
</gene>
<protein>
    <submittedName>
        <fullName evidence="1">Uncharacterized protein</fullName>
    </submittedName>
</protein>
<dbReference type="SUPFAM" id="SSF52980">
    <property type="entry name" value="Restriction endonuclease-like"/>
    <property type="match status" value="1"/>
</dbReference>
<dbReference type="GO" id="GO:0003676">
    <property type="term" value="F:nucleic acid binding"/>
    <property type="evidence" value="ECO:0007669"/>
    <property type="project" value="InterPro"/>
</dbReference>
<organism evidence="1">
    <name type="scientific">bioreactor metagenome</name>
    <dbReference type="NCBI Taxonomy" id="1076179"/>
    <lineage>
        <taxon>unclassified sequences</taxon>
        <taxon>metagenomes</taxon>
        <taxon>ecological metagenomes</taxon>
    </lineage>
</organism>
<reference evidence="1" key="1">
    <citation type="submission" date="2019-08" db="EMBL/GenBank/DDBJ databases">
        <authorList>
            <person name="Kucharzyk K."/>
            <person name="Murdoch R.W."/>
            <person name="Higgins S."/>
            <person name="Loffler F."/>
        </authorList>
    </citation>
    <scope>NUCLEOTIDE SEQUENCE</scope>
</reference>
<dbReference type="EMBL" id="VSSQ01142351">
    <property type="protein sequence ID" value="MPN63237.1"/>
    <property type="molecule type" value="Genomic_DNA"/>
</dbReference>
<accession>A0A645JIR4</accession>
<dbReference type="Gene3D" id="3.40.1350.10">
    <property type="match status" value="1"/>
</dbReference>
<dbReference type="InterPro" id="IPR011856">
    <property type="entry name" value="tRNA_endonuc-like_dom_sf"/>
</dbReference>
<dbReference type="CDD" id="cd20736">
    <property type="entry name" value="PoNe_Nuclease"/>
    <property type="match status" value="1"/>
</dbReference>
<dbReference type="NCBIfam" id="NF009150">
    <property type="entry name" value="PRK12497.1-3"/>
    <property type="match status" value="1"/>
</dbReference>
<dbReference type="InterPro" id="IPR003509">
    <property type="entry name" value="UPF0102_YraN-like"/>
</dbReference>
<comment type="caution">
    <text evidence="1">The sequence shown here is derived from an EMBL/GenBank/DDBJ whole genome shotgun (WGS) entry which is preliminary data.</text>
</comment>